<keyword evidence="1" id="KW-0812">Transmembrane</keyword>
<dbReference type="eggNOG" id="ENOG5032BG9">
    <property type="taxonomic scope" value="Bacteria"/>
</dbReference>
<protein>
    <submittedName>
        <fullName evidence="2">Uncharacterized protein</fullName>
    </submittedName>
</protein>
<evidence type="ECO:0000313" key="2">
    <source>
        <dbReference type="EMBL" id="GAB89926.1"/>
    </source>
</evidence>
<proteinExistence type="predicted"/>
<feature type="transmembrane region" description="Helical" evidence="1">
    <location>
        <begin position="6"/>
        <end position="26"/>
    </location>
</feature>
<keyword evidence="1" id="KW-1133">Transmembrane helix</keyword>
<evidence type="ECO:0000256" key="1">
    <source>
        <dbReference type="SAM" id="Phobius"/>
    </source>
</evidence>
<evidence type="ECO:0000313" key="3">
    <source>
        <dbReference type="Proteomes" id="UP000008363"/>
    </source>
</evidence>
<gene>
    <name evidence="2" type="ORF">GORHZ_076_00020</name>
</gene>
<dbReference type="STRING" id="1108045.GORHZ_076_00020"/>
<accession>K6W858</accession>
<name>K6W858_9ACTN</name>
<dbReference type="EMBL" id="BAHC01000076">
    <property type="protein sequence ID" value="GAB89926.1"/>
    <property type="molecule type" value="Genomic_DNA"/>
</dbReference>
<reference evidence="2 3" key="1">
    <citation type="submission" date="2012-08" db="EMBL/GenBank/DDBJ databases">
        <title>Whole genome shotgun sequence of Gordonia rhizosphera NBRC 16068.</title>
        <authorList>
            <person name="Takarada H."/>
            <person name="Isaki S."/>
            <person name="Hosoyama A."/>
            <person name="Tsuchikane K."/>
            <person name="Katsumata H."/>
            <person name="Baba S."/>
            <person name="Ohji S."/>
            <person name="Yamazaki S."/>
            <person name="Fujita N."/>
        </authorList>
    </citation>
    <scope>NUCLEOTIDE SEQUENCE [LARGE SCALE GENOMIC DNA]</scope>
    <source>
        <strain evidence="2 3">NBRC 16068</strain>
    </source>
</reference>
<keyword evidence="3" id="KW-1185">Reference proteome</keyword>
<dbReference type="AlphaFoldDB" id="K6W858"/>
<comment type="caution">
    <text evidence="2">The sequence shown here is derived from an EMBL/GenBank/DDBJ whole genome shotgun (WGS) entry which is preliminary data.</text>
</comment>
<organism evidence="2 3">
    <name type="scientific">Gordonia rhizosphera NBRC 16068</name>
    <dbReference type="NCBI Taxonomy" id="1108045"/>
    <lineage>
        <taxon>Bacteria</taxon>
        <taxon>Bacillati</taxon>
        <taxon>Actinomycetota</taxon>
        <taxon>Actinomycetes</taxon>
        <taxon>Mycobacteriales</taxon>
        <taxon>Gordoniaceae</taxon>
        <taxon>Gordonia</taxon>
    </lineage>
</organism>
<dbReference type="Proteomes" id="UP000008363">
    <property type="component" value="Unassembled WGS sequence"/>
</dbReference>
<keyword evidence="1" id="KW-0472">Membrane</keyword>
<sequence length="189" mass="19980">MDSRTILPGFFVLVVALILSFVPAMINDSVEYDDPVVAGDVMAVGDRVTFTPTVGWDVTAGLREDEPLPGGSYPSVATVSDSGVVMRVRTAPFEGTPEDLLDQIRDNNEDLGDLAPNIGEKAASITTTDGHRGVIADYQVPAGEGVVAAFVDDGLGVEIVAAVPPEYERESAEDIARMIQSISIKEASE</sequence>